<evidence type="ECO:0000313" key="4">
    <source>
        <dbReference type="Proteomes" id="UP001595767"/>
    </source>
</evidence>
<evidence type="ECO:0000259" key="2">
    <source>
        <dbReference type="Pfam" id="PF01613"/>
    </source>
</evidence>
<organism evidence="3 4">
    <name type="scientific">Nocardia rhizosphaerae</name>
    <dbReference type="NCBI Taxonomy" id="1691571"/>
    <lineage>
        <taxon>Bacteria</taxon>
        <taxon>Bacillati</taxon>
        <taxon>Actinomycetota</taxon>
        <taxon>Actinomycetes</taxon>
        <taxon>Mycobacteriales</taxon>
        <taxon>Nocardiaceae</taxon>
        <taxon>Nocardia</taxon>
    </lineage>
</organism>
<dbReference type="Gene3D" id="2.30.110.10">
    <property type="entry name" value="Electron Transport, Fmn-binding Protein, Chain A"/>
    <property type="match status" value="1"/>
</dbReference>
<feature type="compositionally biased region" description="Polar residues" evidence="1">
    <location>
        <begin position="9"/>
        <end position="19"/>
    </location>
</feature>
<dbReference type="Proteomes" id="UP001595767">
    <property type="component" value="Unassembled WGS sequence"/>
</dbReference>
<dbReference type="Pfam" id="PF01613">
    <property type="entry name" value="Flavin_Reduct"/>
    <property type="match status" value="1"/>
</dbReference>
<dbReference type="GO" id="GO:0016491">
    <property type="term" value="F:oxidoreductase activity"/>
    <property type="evidence" value="ECO:0007669"/>
    <property type="project" value="UniProtKB-KW"/>
</dbReference>
<dbReference type="EC" id="1.-.-.-" evidence="3"/>
<accession>A0ABV8L8X4</accession>
<comment type="caution">
    <text evidence="3">The sequence shown here is derived from an EMBL/GenBank/DDBJ whole genome shotgun (WGS) entry which is preliminary data.</text>
</comment>
<gene>
    <name evidence="3" type="ORF">ACFOW8_20500</name>
</gene>
<dbReference type="EMBL" id="JBHSBA010000014">
    <property type="protein sequence ID" value="MFC4127316.1"/>
    <property type="molecule type" value="Genomic_DNA"/>
</dbReference>
<feature type="region of interest" description="Disordered" evidence="1">
    <location>
        <begin position="1"/>
        <end position="20"/>
    </location>
</feature>
<evidence type="ECO:0000313" key="3">
    <source>
        <dbReference type="EMBL" id="MFC4127316.1"/>
    </source>
</evidence>
<dbReference type="InterPro" id="IPR012349">
    <property type="entry name" value="Split_barrel_FMN-bd"/>
</dbReference>
<name>A0ABV8L8X4_9NOCA</name>
<dbReference type="InterPro" id="IPR002563">
    <property type="entry name" value="Flavin_Rdtase-like_dom"/>
</dbReference>
<proteinExistence type="predicted"/>
<keyword evidence="4" id="KW-1185">Reference proteome</keyword>
<feature type="domain" description="Flavin reductase like" evidence="2">
    <location>
        <begin position="18"/>
        <end position="63"/>
    </location>
</feature>
<dbReference type="SUPFAM" id="SSF50475">
    <property type="entry name" value="FMN-binding split barrel"/>
    <property type="match status" value="1"/>
</dbReference>
<protein>
    <submittedName>
        <fullName evidence="3">Flavin reductase family protein</fullName>
        <ecNumber evidence="3">1.-.-.-</ecNumber>
    </submittedName>
</protein>
<sequence length="68" mass="7497">MSACGTVDQGGTHTMQNGDSPVRLECSMWSRIEAGDHIIMVGAVDEVSRSVDPRPAIYFDRKFIDARL</sequence>
<evidence type="ECO:0000256" key="1">
    <source>
        <dbReference type="SAM" id="MobiDB-lite"/>
    </source>
</evidence>
<reference evidence="4" key="1">
    <citation type="journal article" date="2019" name="Int. J. Syst. Evol. Microbiol.">
        <title>The Global Catalogue of Microorganisms (GCM) 10K type strain sequencing project: providing services to taxonomists for standard genome sequencing and annotation.</title>
        <authorList>
            <consortium name="The Broad Institute Genomics Platform"/>
            <consortium name="The Broad Institute Genome Sequencing Center for Infectious Disease"/>
            <person name="Wu L."/>
            <person name="Ma J."/>
        </authorList>
    </citation>
    <scope>NUCLEOTIDE SEQUENCE [LARGE SCALE GENOMIC DNA]</scope>
    <source>
        <strain evidence="4">CGMCC 4.7204</strain>
    </source>
</reference>
<keyword evidence="3" id="KW-0560">Oxidoreductase</keyword>
<dbReference type="RefSeq" id="WP_378552625.1">
    <property type="nucleotide sequence ID" value="NZ_JBHSBA010000014.1"/>
</dbReference>